<accession>A0A495V2A3</accession>
<dbReference type="InterPro" id="IPR018648">
    <property type="entry name" value="DUF2076"/>
</dbReference>
<dbReference type="Pfam" id="PF09849">
    <property type="entry name" value="DUF2076"/>
    <property type="match status" value="1"/>
</dbReference>
<comment type="caution">
    <text evidence="2">The sequence shown here is derived from an EMBL/GenBank/DDBJ whole genome shotgun (WGS) entry which is preliminary data.</text>
</comment>
<evidence type="ECO:0000313" key="2">
    <source>
        <dbReference type="EMBL" id="RKT42810.1"/>
    </source>
</evidence>
<keyword evidence="3" id="KW-1185">Reference proteome</keyword>
<dbReference type="RefSeq" id="WP_120795486.1">
    <property type="nucleotide sequence ID" value="NZ_RBXL01000001.1"/>
</dbReference>
<evidence type="ECO:0008006" key="4">
    <source>
        <dbReference type="Google" id="ProtNLM"/>
    </source>
</evidence>
<evidence type="ECO:0000313" key="3">
    <source>
        <dbReference type="Proteomes" id="UP000274556"/>
    </source>
</evidence>
<feature type="compositionally biased region" description="Acidic residues" evidence="1">
    <location>
        <begin position="172"/>
        <end position="201"/>
    </location>
</feature>
<name>A0A495V2A3_9GAMM</name>
<gene>
    <name evidence="2" type="ORF">BDD21_0105</name>
</gene>
<dbReference type="Proteomes" id="UP000274556">
    <property type="component" value="Unassembled WGS sequence"/>
</dbReference>
<dbReference type="OrthoDB" id="122910at2"/>
<sequence>MGQNEHSQDEQRLNEQRIIDDLFGKLRQAEHQTGARDPAAEQQIAAAVEHQPAAPYYMAQAILVQERALETLGQRVQELEQELASRPAGGGFLDSLFGAPNPRAGAPGIPAGRSLGRAFQTSGMQPGQANRAGGGFLGSALQTAVAVAGGVMMANLLTGLFTAEEAQAAEGAVEDPGLDSEYDQQMLDDGDMGDFDGFDDF</sequence>
<proteinExistence type="predicted"/>
<dbReference type="AlphaFoldDB" id="A0A495V2A3"/>
<feature type="region of interest" description="Disordered" evidence="1">
    <location>
        <begin position="171"/>
        <end position="201"/>
    </location>
</feature>
<organism evidence="2 3">
    <name type="scientific">Thiocapsa rosea</name>
    <dbReference type="NCBI Taxonomy" id="69360"/>
    <lineage>
        <taxon>Bacteria</taxon>
        <taxon>Pseudomonadati</taxon>
        <taxon>Pseudomonadota</taxon>
        <taxon>Gammaproteobacteria</taxon>
        <taxon>Chromatiales</taxon>
        <taxon>Chromatiaceae</taxon>
        <taxon>Thiocapsa</taxon>
    </lineage>
</organism>
<evidence type="ECO:0000256" key="1">
    <source>
        <dbReference type="SAM" id="MobiDB-lite"/>
    </source>
</evidence>
<dbReference type="EMBL" id="RBXL01000001">
    <property type="protein sequence ID" value="RKT42810.1"/>
    <property type="molecule type" value="Genomic_DNA"/>
</dbReference>
<reference evidence="2 3" key="1">
    <citation type="submission" date="2018-10" db="EMBL/GenBank/DDBJ databases">
        <title>Genomic Encyclopedia of Archaeal and Bacterial Type Strains, Phase II (KMG-II): from individual species to whole genera.</title>
        <authorList>
            <person name="Goeker M."/>
        </authorList>
    </citation>
    <scope>NUCLEOTIDE SEQUENCE [LARGE SCALE GENOMIC DNA]</scope>
    <source>
        <strain evidence="2 3">DSM 235</strain>
    </source>
</reference>
<protein>
    <recommendedName>
        <fullName evidence="4">DUF2076 family protein</fullName>
    </recommendedName>
</protein>